<protein>
    <submittedName>
        <fullName evidence="3">Uncharacterized protein</fullName>
    </submittedName>
</protein>
<keyword evidence="4" id="KW-1185">Reference proteome</keyword>
<feature type="compositionally biased region" description="Basic and acidic residues" evidence="2">
    <location>
        <begin position="28"/>
        <end position="38"/>
    </location>
</feature>
<evidence type="ECO:0000313" key="3">
    <source>
        <dbReference type="EMBL" id="KAJ1211165.1"/>
    </source>
</evidence>
<organism evidence="3 4">
    <name type="scientific">Pleurodeles waltl</name>
    <name type="common">Iberian ribbed newt</name>
    <dbReference type="NCBI Taxonomy" id="8319"/>
    <lineage>
        <taxon>Eukaryota</taxon>
        <taxon>Metazoa</taxon>
        <taxon>Chordata</taxon>
        <taxon>Craniata</taxon>
        <taxon>Vertebrata</taxon>
        <taxon>Euteleostomi</taxon>
        <taxon>Amphibia</taxon>
        <taxon>Batrachia</taxon>
        <taxon>Caudata</taxon>
        <taxon>Salamandroidea</taxon>
        <taxon>Salamandridae</taxon>
        <taxon>Pleurodelinae</taxon>
        <taxon>Pleurodeles</taxon>
    </lineage>
</organism>
<dbReference type="Proteomes" id="UP001066276">
    <property type="component" value="Chromosome 1_2"/>
</dbReference>
<keyword evidence="1" id="KW-0175">Coiled coil</keyword>
<sequence>MPSTVWGGSNHTVLKQVVETQKTGKSKKAPDWSKEGGDKFYSLTEESDFTSSEYNQSENGGSTSSETGSISSTMEPTVRQQRRQSKCVKACSVPNEGIELSALSSKALKWDYAGIKLTAAGAASVIDEQLNVDRDVVGSTGGPTISTCITNAESGMLQSIYDSIKELQTETRTENRRARIATKRLQGTVHKVAKSCIEIEGKLNTMEERMMAVEADVDALRVQCASQDGQLTDIMWKLEDHENRQRRNNLRFLGIGEGVKGNDIRAYMIKSLRDAFPELTNWDWVIEVQRVHRFPAVWREGGSIAESKLVLKRL</sequence>
<proteinExistence type="predicted"/>
<evidence type="ECO:0000313" key="4">
    <source>
        <dbReference type="Proteomes" id="UP001066276"/>
    </source>
</evidence>
<evidence type="ECO:0000256" key="1">
    <source>
        <dbReference type="SAM" id="Coils"/>
    </source>
</evidence>
<feature type="region of interest" description="Disordered" evidence="2">
    <location>
        <begin position="1"/>
        <end position="84"/>
    </location>
</feature>
<feature type="coiled-coil region" evidence="1">
    <location>
        <begin position="196"/>
        <end position="223"/>
    </location>
</feature>
<feature type="compositionally biased region" description="Polar residues" evidence="2">
    <location>
        <begin position="1"/>
        <end position="23"/>
    </location>
</feature>
<reference evidence="3" key="1">
    <citation type="journal article" date="2022" name="bioRxiv">
        <title>Sequencing and chromosome-scale assembly of the giantPleurodeles waltlgenome.</title>
        <authorList>
            <person name="Brown T."/>
            <person name="Elewa A."/>
            <person name="Iarovenko S."/>
            <person name="Subramanian E."/>
            <person name="Araus A.J."/>
            <person name="Petzold A."/>
            <person name="Susuki M."/>
            <person name="Suzuki K.-i.T."/>
            <person name="Hayashi T."/>
            <person name="Toyoda A."/>
            <person name="Oliveira C."/>
            <person name="Osipova E."/>
            <person name="Leigh N.D."/>
            <person name="Simon A."/>
            <person name="Yun M.H."/>
        </authorList>
    </citation>
    <scope>NUCLEOTIDE SEQUENCE</scope>
    <source>
        <strain evidence="3">20211129_DDA</strain>
        <tissue evidence="3">Liver</tissue>
    </source>
</reference>
<comment type="caution">
    <text evidence="3">The sequence shown here is derived from an EMBL/GenBank/DDBJ whole genome shotgun (WGS) entry which is preliminary data.</text>
</comment>
<accession>A0AAV7WEA2</accession>
<dbReference type="EMBL" id="JANPWB010000002">
    <property type="protein sequence ID" value="KAJ1211165.1"/>
    <property type="molecule type" value="Genomic_DNA"/>
</dbReference>
<dbReference type="Gene3D" id="3.30.70.1820">
    <property type="entry name" value="L1 transposable element, RRM domain"/>
    <property type="match status" value="1"/>
</dbReference>
<evidence type="ECO:0000256" key="2">
    <source>
        <dbReference type="SAM" id="MobiDB-lite"/>
    </source>
</evidence>
<dbReference type="AlphaFoldDB" id="A0AAV7WEA2"/>
<feature type="compositionally biased region" description="Low complexity" evidence="2">
    <location>
        <begin position="57"/>
        <end position="75"/>
    </location>
</feature>
<name>A0AAV7WEA2_PLEWA</name>
<gene>
    <name evidence="3" type="ORF">NDU88_006526</name>
</gene>